<keyword evidence="2" id="KW-1185">Reference proteome</keyword>
<dbReference type="GeneID" id="956065"/>
<evidence type="ECO:0000313" key="2">
    <source>
        <dbReference type="Proteomes" id="UP000001794"/>
    </source>
</evidence>
<organism evidence="1 2">
    <name type="scientific">Vibrio phage VpV262</name>
    <dbReference type="NCBI Taxonomy" id="2907796"/>
    <lineage>
        <taxon>Viruses</taxon>
        <taxon>Duplodnaviria</taxon>
        <taxon>Heunggongvirae</taxon>
        <taxon>Uroviricota</taxon>
        <taxon>Caudoviricetes</taxon>
        <taxon>Zobellviridae</taxon>
        <taxon>Vipivirus</taxon>
        <taxon>Vipivirus canadense</taxon>
    </lineage>
</organism>
<proteinExistence type="predicted"/>
<accession>Q8LT54</accession>
<dbReference type="EMBL" id="AY095314">
    <property type="protein sequence ID" value="AAM28409.1"/>
    <property type="molecule type" value="Genomic_DNA"/>
</dbReference>
<name>Q8LT54_9CAUD</name>
<dbReference type="Proteomes" id="UP000001794">
    <property type="component" value="Segment"/>
</dbReference>
<reference evidence="1 2" key="1">
    <citation type="journal article" date="2003" name="Virology">
        <title>The complete sequence of marine bacteriophage VpV262 infecting vibrio parahaemolyticus indicates that an ancestral component of a T7 viral supergroup is widespread in the marine environment.</title>
        <authorList>
            <person name="Hardies S.C."/>
            <person name="Comeau A.M."/>
            <person name="Serwer P."/>
            <person name="Suttle C.A."/>
        </authorList>
    </citation>
    <scope>NUCLEOTIDE SEQUENCE</scope>
</reference>
<dbReference type="KEGG" id="vg:956065"/>
<dbReference type="RefSeq" id="NP_640311.1">
    <property type="nucleotide sequence ID" value="NC_003907.2"/>
</dbReference>
<protein>
    <submittedName>
        <fullName evidence="1">Uncharacterized protein</fullName>
    </submittedName>
</protein>
<sequence length="90" mass="10252">MDDRRFNRQKKARETKIGTDSTGAEYWLVPFSEAKVGHRKFVIRNSKKQVPVQLQGMFTDAATAERVYKAYMDQSKAKKKAPAKAEADAE</sequence>
<evidence type="ECO:0000313" key="1">
    <source>
        <dbReference type="EMBL" id="AAM28409.1"/>
    </source>
</evidence>